<accession>A0A433SH37</accession>
<sequence length="159" mass="18329">MRDKPLIQAICEHIKASYLDEQHPSFHFVSDRVRCGLYQPVMQKIEQYVALKDVTDLNHDVCLSYELHSRALRWGLCLSLVGPYATLGAWRSNRWKRNQAHRARACEVEAALQVDLQQAGVSILSDEILQTKLPISITSDFIDTEHNNIVYNLLFYPDM</sequence>
<dbReference type="AlphaFoldDB" id="A0A433SH37"/>
<reference evidence="1 2" key="1">
    <citation type="submission" date="2018-01" db="EMBL/GenBank/DDBJ databases">
        <title>Saezia sanguinis gen. nov., sp. nov., in the order Burkholderiales isolated from human blood.</title>
        <authorList>
            <person name="Medina-Pascual M.J."/>
            <person name="Valdezate S."/>
            <person name="Monzon S."/>
            <person name="Cuesta I."/>
            <person name="Carrasco G."/>
            <person name="Villalon P."/>
            <person name="Saez-Nieto J.A."/>
        </authorList>
    </citation>
    <scope>NUCLEOTIDE SEQUENCE [LARGE SCALE GENOMIC DNA]</scope>
    <source>
        <strain evidence="1 2">CNM695-12</strain>
    </source>
</reference>
<name>A0A433SH37_9BURK</name>
<evidence type="ECO:0000313" key="2">
    <source>
        <dbReference type="Proteomes" id="UP000286947"/>
    </source>
</evidence>
<dbReference type="OrthoDB" id="5196289at2"/>
<comment type="caution">
    <text evidence="1">The sequence shown here is derived from an EMBL/GenBank/DDBJ whole genome shotgun (WGS) entry which is preliminary data.</text>
</comment>
<dbReference type="EMBL" id="PQSP01000001">
    <property type="protein sequence ID" value="RUS68016.1"/>
    <property type="molecule type" value="Genomic_DNA"/>
</dbReference>
<gene>
    <name evidence="1" type="ORF">CUZ56_00499</name>
</gene>
<organism evidence="1 2">
    <name type="scientific">Saezia sanguinis</name>
    <dbReference type="NCBI Taxonomy" id="1965230"/>
    <lineage>
        <taxon>Bacteria</taxon>
        <taxon>Pseudomonadati</taxon>
        <taxon>Pseudomonadota</taxon>
        <taxon>Betaproteobacteria</taxon>
        <taxon>Burkholderiales</taxon>
        <taxon>Saeziaceae</taxon>
        <taxon>Saezia</taxon>
    </lineage>
</organism>
<dbReference type="Proteomes" id="UP000286947">
    <property type="component" value="Unassembled WGS sequence"/>
</dbReference>
<dbReference type="RefSeq" id="WP_126977840.1">
    <property type="nucleotide sequence ID" value="NZ_PQSP01000001.1"/>
</dbReference>
<keyword evidence="2" id="KW-1185">Reference proteome</keyword>
<proteinExistence type="predicted"/>
<protein>
    <submittedName>
        <fullName evidence="1">Uncharacterized protein</fullName>
    </submittedName>
</protein>
<evidence type="ECO:0000313" key="1">
    <source>
        <dbReference type="EMBL" id="RUS68016.1"/>
    </source>
</evidence>